<comment type="similarity">
    <text evidence="1">Belongs to the bacterial solute-binding protein 8 family.</text>
</comment>
<dbReference type="InterPro" id="IPR002491">
    <property type="entry name" value="ABC_transptr_periplasmic_BD"/>
</dbReference>
<dbReference type="PANTHER" id="PTHR30535">
    <property type="entry name" value="VITAMIN B12-BINDING PROTEIN"/>
    <property type="match status" value="1"/>
</dbReference>
<keyword evidence="5" id="KW-1185">Reference proteome</keyword>
<sequence length="325" mass="34096">MKKSLLAAVCVLTLSFSACGSPAATPQTPAAAAQEIVNCGRTQKFDGTPKRILSMNQHATEVLVALGVTDRIVGTAYPDTPDVPAAIATEYAKVKTISQKYPTLEQLLGTEPDLVVGGYASAFAEKDGRGRDALEAKGIRTFLLSENCPDATAGIGTYTDDLGVLGRVLGATEAAAKLIGETTRAVDEVTAKVAAANRPAVPVFFYDSGEQAPFTVGGRGLGNDLAKRAGGRNIFADVPKVFGDASWEQVGERAPEVIVLVDYLGDNGGVDAKRRFLEAHPLASATPAVRNKRFVTLTLPDLIEGIRLPPALRTLTAGLHPDLAK</sequence>
<organism evidence="4 5">
    <name type="scientific">Crossiella cryophila</name>
    <dbReference type="NCBI Taxonomy" id="43355"/>
    <lineage>
        <taxon>Bacteria</taxon>
        <taxon>Bacillati</taxon>
        <taxon>Actinomycetota</taxon>
        <taxon>Actinomycetes</taxon>
        <taxon>Pseudonocardiales</taxon>
        <taxon>Pseudonocardiaceae</taxon>
        <taxon>Crossiella</taxon>
    </lineage>
</organism>
<feature type="signal peptide" evidence="2">
    <location>
        <begin position="1"/>
        <end position="20"/>
    </location>
</feature>
<dbReference type="Pfam" id="PF01497">
    <property type="entry name" value="Peripla_BP_2"/>
    <property type="match status" value="1"/>
</dbReference>
<evidence type="ECO:0000259" key="3">
    <source>
        <dbReference type="PROSITE" id="PS50983"/>
    </source>
</evidence>
<dbReference type="InterPro" id="IPR050902">
    <property type="entry name" value="ABC_Transporter_SBP"/>
</dbReference>
<protein>
    <submittedName>
        <fullName evidence="4">Iron complex transport system substrate-binding protein</fullName>
    </submittedName>
</protein>
<proteinExistence type="inferred from homology"/>
<keyword evidence="2" id="KW-0732">Signal</keyword>
<dbReference type="Gene3D" id="3.40.50.1980">
    <property type="entry name" value="Nitrogenase molybdenum iron protein domain"/>
    <property type="match status" value="2"/>
</dbReference>
<evidence type="ECO:0000256" key="1">
    <source>
        <dbReference type="ARBA" id="ARBA00008814"/>
    </source>
</evidence>
<gene>
    <name evidence="4" type="ORF">HNR67_001622</name>
</gene>
<feature type="domain" description="Fe/B12 periplasmic-binding" evidence="3">
    <location>
        <begin position="51"/>
        <end position="325"/>
    </location>
</feature>
<evidence type="ECO:0000313" key="5">
    <source>
        <dbReference type="Proteomes" id="UP000533598"/>
    </source>
</evidence>
<accession>A0A7W7FU75</accession>
<dbReference type="AlphaFoldDB" id="A0A7W7FU75"/>
<evidence type="ECO:0000313" key="4">
    <source>
        <dbReference type="EMBL" id="MBB4675504.1"/>
    </source>
</evidence>
<dbReference type="Proteomes" id="UP000533598">
    <property type="component" value="Unassembled WGS sequence"/>
</dbReference>
<comment type="caution">
    <text evidence="4">The sequence shown here is derived from an EMBL/GenBank/DDBJ whole genome shotgun (WGS) entry which is preliminary data.</text>
</comment>
<dbReference type="PROSITE" id="PS50983">
    <property type="entry name" value="FE_B12_PBP"/>
    <property type="match status" value="1"/>
</dbReference>
<dbReference type="EMBL" id="JACHMH010000001">
    <property type="protein sequence ID" value="MBB4675504.1"/>
    <property type="molecule type" value="Genomic_DNA"/>
</dbReference>
<dbReference type="PROSITE" id="PS51257">
    <property type="entry name" value="PROKAR_LIPOPROTEIN"/>
    <property type="match status" value="1"/>
</dbReference>
<dbReference type="RefSeq" id="WP_185001469.1">
    <property type="nucleotide sequence ID" value="NZ_BAAAUI010000040.1"/>
</dbReference>
<dbReference type="SUPFAM" id="SSF53807">
    <property type="entry name" value="Helical backbone' metal receptor"/>
    <property type="match status" value="1"/>
</dbReference>
<name>A0A7W7FU75_9PSEU</name>
<reference evidence="4 5" key="1">
    <citation type="submission" date="2020-08" db="EMBL/GenBank/DDBJ databases">
        <title>Sequencing the genomes of 1000 actinobacteria strains.</title>
        <authorList>
            <person name="Klenk H.-P."/>
        </authorList>
    </citation>
    <scope>NUCLEOTIDE SEQUENCE [LARGE SCALE GENOMIC DNA]</scope>
    <source>
        <strain evidence="4 5">DSM 44230</strain>
    </source>
</reference>
<feature type="chain" id="PRO_5039409059" evidence="2">
    <location>
        <begin position="21"/>
        <end position="325"/>
    </location>
</feature>
<dbReference type="PANTHER" id="PTHR30535:SF7">
    <property type="entry name" value="IRON(III) DICITRATE-BINDING PROTEIN"/>
    <property type="match status" value="1"/>
</dbReference>
<evidence type="ECO:0000256" key="2">
    <source>
        <dbReference type="SAM" id="SignalP"/>
    </source>
</evidence>